<feature type="transmembrane region" description="Helical" evidence="8">
    <location>
        <begin position="90"/>
        <end position="109"/>
    </location>
</feature>
<evidence type="ECO:0000313" key="9">
    <source>
        <dbReference type="EMBL" id="MBI6874669.1"/>
    </source>
</evidence>
<dbReference type="CDD" id="cd13962">
    <property type="entry name" value="PT_UbiA_UBIAD1"/>
    <property type="match status" value="1"/>
</dbReference>
<dbReference type="PANTHER" id="PTHR13929">
    <property type="entry name" value="1,4-DIHYDROXY-2-NAPHTHOATE OCTAPRENYLTRANSFERASE"/>
    <property type="match status" value="1"/>
</dbReference>
<keyword evidence="6 8" id="KW-1133">Transmembrane helix</keyword>
<dbReference type="EC" id="2.5.1.74" evidence="9"/>
<dbReference type="InterPro" id="IPR026046">
    <property type="entry name" value="UBIAD1"/>
</dbReference>
<dbReference type="InterPro" id="IPR000537">
    <property type="entry name" value="UbiA_prenyltransferase"/>
</dbReference>
<dbReference type="Proteomes" id="UP000622687">
    <property type="component" value="Unassembled WGS sequence"/>
</dbReference>
<accession>A0A934HZ04</accession>
<feature type="transmembrane region" description="Helical" evidence="8">
    <location>
        <begin position="186"/>
        <end position="208"/>
    </location>
</feature>
<evidence type="ECO:0000256" key="3">
    <source>
        <dbReference type="ARBA" id="ARBA00022428"/>
    </source>
</evidence>
<comment type="subcellular location">
    <subcellularLocation>
        <location evidence="1">Membrane</location>
        <topology evidence="1">Multi-pass membrane protein</topology>
    </subcellularLocation>
</comment>
<evidence type="ECO:0000256" key="2">
    <source>
        <dbReference type="ARBA" id="ARBA00004863"/>
    </source>
</evidence>
<dbReference type="NCBIfam" id="NF009926">
    <property type="entry name" value="PRK13387.1"/>
    <property type="match status" value="1"/>
</dbReference>
<organism evidence="9 10">
    <name type="scientific">Clostridium aciditolerans</name>
    <dbReference type="NCBI Taxonomy" id="339861"/>
    <lineage>
        <taxon>Bacteria</taxon>
        <taxon>Bacillati</taxon>
        <taxon>Bacillota</taxon>
        <taxon>Clostridia</taxon>
        <taxon>Eubacteriales</taxon>
        <taxon>Clostridiaceae</taxon>
        <taxon>Clostridium</taxon>
    </lineage>
</organism>
<comment type="pathway">
    <text evidence="2">Quinol/quinone metabolism; menaquinone biosynthesis.</text>
</comment>
<sequence length="316" mass="35596">MSLSSFFKFVEIRTKIASVIPFALGATYSLYHYKSFRPYNFIVMFIALIAFDMATTAINNYCDYKKASKFHLDSCKVENIVIEGGIKESTALVVIFSLLAIAVTFGIILTLNTNIIVLFIGVISFFIGIFYTFGPIPISRMPLGEVFSGFFMGFVILFLSIYIHIYDENIIGLVYKNNILTLNVNIIEVFYIFLSSIPAVVGISNIMLANNICDMEKDIINKRYTLPYYISKNRALQLFKILYFIGYIDIIMLVAIKLIPSIAILVLITIIPVSKNIKAFTEKPVKSETFVLSVKNFILINISVVLCIGMAILIKS</sequence>
<evidence type="ECO:0000256" key="8">
    <source>
        <dbReference type="SAM" id="Phobius"/>
    </source>
</evidence>
<keyword evidence="7 8" id="KW-0472">Membrane</keyword>
<evidence type="ECO:0000256" key="7">
    <source>
        <dbReference type="ARBA" id="ARBA00023136"/>
    </source>
</evidence>
<dbReference type="AlphaFoldDB" id="A0A934HZ04"/>
<dbReference type="GO" id="GO:0042371">
    <property type="term" value="P:vitamin K biosynthetic process"/>
    <property type="evidence" value="ECO:0007669"/>
    <property type="project" value="TreeGrafter"/>
</dbReference>
<dbReference type="InterPro" id="IPR044878">
    <property type="entry name" value="UbiA_sf"/>
</dbReference>
<evidence type="ECO:0000256" key="1">
    <source>
        <dbReference type="ARBA" id="ARBA00004141"/>
    </source>
</evidence>
<proteinExistence type="predicted"/>
<protein>
    <submittedName>
        <fullName evidence="9">1,4-dihydroxy-2-naphthoate polyprenyltransferase</fullName>
        <ecNumber evidence="9">2.5.1.74</ecNumber>
    </submittedName>
</protein>
<evidence type="ECO:0000256" key="5">
    <source>
        <dbReference type="ARBA" id="ARBA00022692"/>
    </source>
</evidence>
<evidence type="ECO:0000313" key="10">
    <source>
        <dbReference type="Proteomes" id="UP000622687"/>
    </source>
</evidence>
<keyword evidence="10" id="KW-1185">Reference proteome</keyword>
<dbReference type="NCBIfam" id="NF004752">
    <property type="entry name" value="PRK06080.1-4"/>
    <property type="match status" value="1"/>
</dbReference>
<keyword evidence="5 8" id="KW-0812">Transmembrane</keyword>
<evidence type="ECO:0000256" key="6">
    <source>
        <dbReference type="ARBA" id="ARBA00022989"/>
    </source>
</evidence>
<feature type="transmembrane region" description="Helical" evidence="8">
    <location>
        <begin position="115"/>
        <end position="134"/>
    </location>
</feature>
<dbReference type="Pfam" id="PF01040">
    <property type="entry name" value="UbiA"/>
    <property type="match status" value="1"/>
</dbReference>
<dbReference type="RefSeq" id="WP_211144054.1">
    <property type="nucleotide sequence ID" value="NZ_JAEEGB010000030.1"/>
</dbReference>
<dbReference type="PANTHER" id="PTHR13929:SF0">
    <property type="entry name" value="UBIA PRENYLTRANSFERASE DOMAIN-CONTAINING PROTEIN 1"/>
    <property type="match status" value="1"/>
</dbReference>
<dbReference type="EMBL" id="JAEEGB010000030">
    <property type="protein sequence ID" value="MBI6874669.1"/>
    <property type="molecule type" value="Genomic_DNA"/>
</dbReference>
<feature type="transmembrane region" description="Helical" evidence="8">
    <location>
        <begin position="146"/>
        <end position="166"/>
    </location>
</feature>
<comment type="caution">
    <text evidence="9">The sequence shown here is derived from an EMBL/GenBank/DDBJ whole genome shotgun (WGS) entry which is preliminary data.</text>
</comment>
<dbReference type="GO" id="GO:0009234">
    <property type="term" value="P:menaquinone biosynthetic process"/>
    <property type="evidence" value="ECO:0007669"/>
    <property type="project" value="UniProtKB-KW"/>
</dbReference>
<feature type="transmembrane region" description="Helical" evidence="8">
    <location>
        <begin position="12"/>
        <end position="33"/>
    </location>
</feature>
<keyword evidence="4 9" id="KW-0808">Transferase</keyword>
<feature type="transmembrane region" description="Helical" evidence="8">
    <location>
        <begin position="241"/>
        <end position="274"/>
    </location>
</feature>
<reference evidence="9" key="1">
    <citation type="submission" date="2020-12" db="EMBL/GenBank/DDBJ databases">
        <title>Clostridium thailandense sp. nov., a novel acetogenic bacterium isolated from peat land soil in Thailand.</title>
        <authorList>
            <person name="Chaikitkaew S."/>
            <person name="Birkeland N.K."/>
        </authorList>
    </citation>
    <scope>NUCLEOTIDE SEQUENCE</scope>
    <source>
        <strain evidence="9">DSM 17425</strain>
    </source>
</reference>
<evidence type="ECO:0000256" key="4">
    <source>
        <dbReference type="ARBA" id="ARBA00022679"/>
    </source>
</evidence>
<dbReference type="GO" id="GO:0046428">
    <property type="term" value="F:1,4-dihydroxy-2-naphthoate polyprenyltransferase activity"/>
    <property type="evidence" value="ECO:0007669"/>
    <property type="project" value="UniProtKB-EC"/>
</dbReference>
<gene>
    <name evidence="9" type="primary">menA</name>
    <name evidence="9" type="ORF">I6U51_18530</name>
</gene>
<dbReference type="GO" id="GO:0016020">
    <property type="term" value="C:membrane"/>
    <property type="evidence" value="ECO:0007669"/>
    <property type="project" value="UniProtKB-SubCell"/>
</dbReference>
<feature type="transmembrane region" description="Helical" evidence="8">
    <location>
        <begin position="294"/>
        <end position="314"/>
    </location>
</feature>
<name>A0A934HZ04_9CLOT</name>
<dbReference type="Gene3D" id="1.10.357.140">
    <property type="entry name" value="UbiA prenyltransferase"/>
    <property type="match status" value="1"/>
</dbReference>
<keyword evidence="3" id="KW-0474">Menaquinone biosynthesis</keyword>
<feature type="transmembrane region" description="Helical" evidence="8">
    <location>
        <begin position="39"/>
        <end position="62"/>
    </location>
</feature>